<name>A0ABQ4JDN4_9ACTN</name>
<protein>
    <submittedName>
        <fullName evidence="1">Uncharacterized protein</fullName>
    </submittedName>
</protein>
<dbReference type="Proteomes" id="UP000653076">
    <property type="component" value="Unassembled WGS sequence"/>
</dbReference>
<dbReference type="EMBL" id="BOPC01000045">
    <property type="protein sequence ID" value="GIJ28299.1"/>
    <property type="molecule type" value="Genomic_DNA"/>
</dbReference>
<sequence>MTSTTQTRPAQLAPVRVGRGRAVHLGNLSSIKGPAGEPRYVSSSCGASTRGDTAAAGAAIAEPIDCRTCTKVNPVRVAWINATVIAGTSGPVTLPHTGLTVPHTQLRVDGPAQLGSGRAEQHQLYLGDRFVGWITTHPHHPHRSATYRTNSLGGRELDEYAQQCRLFTGEPATVADVLAELVREHITAADIAERLAASRTPVRLMQHILDGDGQPTGAPYPTIYASASAPLTTDPAWHRAVARALHRDSPAGPGQHWQIWTPTGWTRLPDIVDVDQDLG</sequence>
<dbReference type="RefSeq" id="WP_239098456.1">
    <property type="nucleotide sequence ID" value="NZ_BOPC01000045.1"/>
</dbReference>
<proteinExistence type="predicted"/>
<evidence type="ECO:0000313" key="2">
    <source>
        <dbReference type="Proteomes" id="UP000653076"/>
    </source>
</evidence>
<keyword evidence="2" id="KW-1185">Reference proteome</keyword>
<evidence type="ECO:0000313" key="1">
    <source>
        <dbReference type="EMBL" id="GIJ28299.1"/>
    </source>
</evidence>
<accession>A0ABQ4JDN4</accession>
<reference evidence="1 2" key="1">
    <citation type="submission" date="2021-01" db="EMBL/GenBank/DDBJ databases">
        <title>Whole genome shotgun sequence of Verrucosispora qiuiae NBRC 106684.</title>
        <authorList>
            <person name="Komaki H."/>
            <person name="Tamura T."/>
        </authorList>
    </citation>
    <scope>NUCLEOTIDE SEQUENCE [LARGE SCALE GENOMIC DNA]</scope>
    <source>
        <strain evidence="1 2">NBRC 106684</strain>
    </source>
</reference>
<organism evidence="1 2">
    <name type="scientific">Micromonospora qiuiae</name>
    <dbReference type="NCBI Taxonomy" id="502268"/>
    <lineage>
        <taxon>Bacteria</taxon>
        <taxon>Bacillati</taxon>
        <taxon>Actinomycetota</taxon>
        <taxon>Actinomycetes</taxon>
        <taxon>Micromonosporales</taxon>
        <taxon>Micromonosporaceae</taxon>
        <taxon>Micromonospora</taxon>
    </lineage>
</organism>
<comment type="caution">
    <text evidence="1">The sequence shown here is derived from an EMBL/GenBank/DDBJ whole genome shotgun (WGS) entry which is preliminary data.</text>
</comment>
<gene>
    <name evidence="1" type="ORF">Vqi01_34610</name>
</gene>